<organism evidence="1 2">
    <name type="scientific">Pedobacter psychrophilus</name>
    <dbReference type="NCBI Taxonomy" id="1826909"/>
    <lineage>
        <taxon>Bacteria</taxon>
        <taxon>Pseudomonadati</taxon>
        <taxon>Bacteroidota</taxon>
        <taxon>Sphingobacteriia</taxon>
        <taxon>Sphingobacteriales</taxon>
        <taxon>Sphingobacteriaceae</taxon>
        <taxon>Pedobacter</taxon>
    </lineage>
</organism>
<proteinExistence type="predicted"/>
<sequence>MTVKYLIDEKGNKTAVQLSLEDYNALLESANILPQHVIDGIKKGQEEGKLGLTKSTDEVMKKYES</sequence>
<dbReference type="RefSeq" id="WP_068823351.1">
    <property type="nucleotide sequence ID" value="NZ_LWHJ01000030.1"/>
</dbReference>
<gene>
    <name evidence="1" type="ORF">A5893_14275</name>
</gene>
<comment type="caution">
    <text evidence="1">The sequence shown here is derived from an EMBL/GenBank/DDBJ whole genome shotgun (WGS) entry which is preliminary data.</text>
</comment>
<evidence type="ECO:0008006" key="3">
    <source>
        <dbReference type="Google" id="ProtNLM"/>
    </source>
</evidence>
<dbReference type="OrthoDB" id="770886at2"/>
<reference evidence="1 2" key="2">
    <citation type="submission" date="2016-06" db="EMBL/GenBank/DDBJ databases">
        <title>Pedobacter psychrophilus sp. nov., isolated from Antarctic fragmentary rock.</title>
        <authorList>
            <person name="Svec P."/>
        </authorList>
    </citation>
    <scope>NUCLEOTIDE SEQUENCE [LARGE SCALE GENOMIC DNA]</scope>
    <source>
        <strain evidence="1 2">CCM 8644</strain>
    </source>
</reference>
<dbReference type="STRING" id="1826909.A5893_14275"/>
<reference evidence="1 2" key="1">
    <citation type="submission" date="2016-04" db="EMBL/GenBank/DDBJ databases">
        <authorList>
            <person name="Evans L.H."/>
            <person name="Alamgir A."/>
            <person name="Owens N."/>
            <person name="Weber N.D."/>
            <person name="Virtaneva K."/>
            <person name="Barbian K."/>
            <person name="Babar A."/>
            <person name="Rosenke K."/>
        </authorList>
    </citation>
    <scope>NUCLEOTIDE SEQUENCE [LARGE SCALE GENOMIC DNA]</scope>
    <source>
        <strain evidence="1 2">CCM 8644</strain>
    </source>
</reference>
<evidence type="ECO:0000313" key="2">
    <source>
        <dbReference type="Proteomes" id="UP000078459"/>
    </source>
</evidence>
<protein>
    <recommendedName>
        <fullName evidence="3">Antitoxin</fullName>
    </recommendedName>
</protein>
<dbReference type="Proteomes" id="UP000078459">
    <property type="component" value="Unassembled WGS sequence"/>
</dbReference>
<dbReference type="AlphaFoldDB" id="A0A179DDI1"/>
<accession>A0A179DDI1</accession>
<keyword evidence="2" id="KW-1185">Reference proteome</keyword>
<name>A0A179DDI1_9SPHI</name>
<evidence type="ECO:0000313" key="1">
    <source>
        <dbReference type="EMBL" id="OAQ38579.1"/>
    </source>
</evidence>
<dbReference type="EMBL" id="LWHJ01000030">
    <property type="protein sequence ID" value="OAQ38579.1"/>
    <property type="molecule type" value="Genomic_DNA"/>
</dbReference>